<evidence type="ECO:0008006" key="3">
    <source>
        <dbReference type="Google" id="ProtNLM"/>
    </source>
</evidence>
<accession>A0ABW3ZIZ7</accession>
<dbReference type="RefSeq" id="WP_386803725.1">
    <property type="nucleotide sequence ID" value="NZ_JBHTMU010000018.1"/>
</dbReference>
<dbReference type="Gene3D" id="1.25.40.10">
    <property type="entry name" value="Tetratricopeptide repeat domain"/>
    <property type="match status" value="1"/>
</dbReference>
<name>A0ABW3ZIZ7_9RHOB</name>
<evidence type="ECO:0000313" key="1">
    <source>
        <dbReference type="EMBL" id="MFD1343094.1"/>
    </source>
</evidence>
<gene>
    <name evidence="1" type="ORF">ACFQ4E_11745</name>
</gene>
<sequence>MRVLALLGVACLALALLFGGTAPFARVALSLGLPGLAATLATEPAWRGVALYRAGRHEEAAEAFRAAGDPLGLGNSQVRLGNYAAALEAFDIGRMRGDSRAEANFNLVSAYYAGLALEPETPIAWFTDENRIGDTVLAPVGQGSARAASDGTETTNSGALLGLPDLKSWAETSGTRRVFDDKFMVANSRWLANLADVPGAYLDARIEAERKRRDKAGLAPPEPEDPR</sequence>
<keyword evidence="2" id="KW-1185">Reference proteome</keyword>
<organism evidence="1 2">
    <name type="scientific">Litorisediminicola beolgyonensis</name>
    <dbReference type="NCBI Taxonomy" id="1173614"/>
    <lineage>
        <taxon>Bacteria</taxon>
        <taxon>Pseudomonadati</taxon>
        <taxon>Pseudomonadota</taxon>
        <taxon>Alphaproteobacteria</taxon>
        <taxon>Rhodobacterales</taxon>
        <taxon>Paracoccaceae</taxon>
        <taxon>Litorisediminicola</taxon>
    </lineage>
</organism>
<evidence type="ECO:0000313" key="2">
    <source>
        <dbReference type="Proteomes" id="UP001597135"/>
    </source>
</evidence>
<dbReference type="InterPro" id="IPR011990">
    <property type="entry name" value="TPR-like_helical_dom_sf"/>
</dbReference>
<dbReference type="EMBL" id="JBHTMU010000018">
    <property type="protein sequence ID" value="MFD1343094.1"/>
    <property type="molecule type" value="Genomic_DNA"/>
</dbReference>
<comment type="caution">
    <text evidence="1">The sequence shown here is derived from an EMBL/GenBank/DDBJ whole genome shotgun (WGS) entry which is preliminary data.</text>
</comment>
<reference evidence="2" key="1">
    <citation type="journal article" date="2019" name="Int. J. Syst. Evol. Microbiol.">
        <title>The Global Catalogue of Microorganisms (GCM) 10K type strain sequencing project: providing services to taxonomists for standard genome sequencing and annotation.</title>
        <authorList>
            <consortium name="The Broad Institute Genomics Platform"/>
            <consortium name="The Broad Institute Genome Sequencing Center for Infectious Disease"/>
            <person name="Wu L."/>
            <person name="Ma J."/>
        </authorList>
    </citation>
    <scope>NUCLEOTIDE SEQUENCE [LARGE SCALE GENOMIC DNA]</scope>
    <source>
        <strain evidence="2">CCUG 62953</strain>
    </source>
</reference>
<dbReference type="Proteomes" id="UP001597135">
    <property type="component" value="Unassembled WGS sequence"/>
</dbReference>
<proteinExistence type="predicted"/>
<protein>
    <recommendedName>
        <fullName evidence="3">Tetratricopeptide repeat protein</fullName>
    </recommendedName>
</protein>
<dbReference type="SUPFAM" id="SSF48452">
    <property type="entry name" value="TPR-like"/>
    <property type="match status" value="1"/>
</dbReference>